<accession>A0A673C7Z4</accession>
<gene>
    <name evidence="9" type="primary">LOC115435704</name>
</gene>
<sequence>MVTPIVLAGWLVCLLLSAAETQDSVIFKKVGDEVVLRPSSKPDVIKTILWRDGPNIAMEWDGENIESYRHFKVRGSLDNSSGALTIKSLIQEDSGFYTPHINNNAGKPIYLKIISPVLKPHISVSCDEGKKNCTLSCDGDTTGAEPVNYTWKFDSKQKGSSKELHLTQENSENIQELICELKNPVSQESSGPVSNPFTGSRTSEPESNLKISSGLTVFICLLAVVFLVVIVHKVKSGKWFFQKESMPWEADFWRKTEGQQPGANDSNGTTYEEKGAADEGMPMKA</sequence>
<keyword evidence="6" id="KW-1133">Transmembrane helix</keyword>
<evidence type="ECO:0000256" key="6">
    <source>
        <dbReference type="SAM" id="Phobius"/>
    </source>
</evidence>
<evidence type="ECO:0000256" key="7">
    <source>
        <dbReference type="SAM" id="SignalP"/>
    </source>
</evidence>
<evidence type="ECO:0000256" key="2">
    <source>
        <dbReference type="ARBA" id="ARBA00022729"/>
    </source>
</evidence>
<evidence type="ECO:0000313" key="10">
    <source>
        <dbReference type="Proteomes" id="UP000472271"/>
    </source>
</evidence>
<reference evidence="9" key="1">
    <citation type="submission" date="2019-06" db="EMBL/GenBank/DDBJ databases">
        <authorList>
            <consortium name="Wellcome Sanger Institute Data Sharing"/>
        </authorList>
    </citation>
    <scope>NUCLEOTIDE SEQUENCE [LARGE SCALE GENOMIC DNA]</scope>
</reference>
<dbReference type="InterPro" id="IPR013783">
    <property type="entry name" value="Ig-like_fold"/>
</dbReference>
<dbReference type="Ensembl" id="ENSSORT00005049503.1">
    <property type="protein sequence ID" value="ENSSORP00005048313.1"/>
    <property type="gene ID" value="ENSSORG00005022050.1"/>
</dbReference>
<keyword evidence="3 6" id="KW-0472">Membrane</keyword>
<dbReference type="InterPro" id="IPR007110">
    <property type="entry name" value="Ig-like_dom"/>
</dbReference>
<keyword evidence="4" id="KW-0325">Glycoprotein</keyword>
<dbReference type="GeneID" id="115435704"/>
<dbReference type="Proteomes" id="UP000472271">
    <property type="component" value="Chromosome 2"/>
</dbReference>
<dbReference type="PANTHER" id="PTHR12080">
    <property type="entry name" value="SIGNALING LYMPHOCYTIC ACTIVATION MOLECULE"/>
    <property type="match status" value="1"/>
</dbReference>
<keyword evidence="2 7" id="KW-0732">Signal</keyword>
<evidence type="ECO:0000256" key="5">
    <source>
        <dbReference type="SAM" id="MobiDB-lite"/>
    </source>
</evidence>
<feature type="domain" description="Ig-like" evidence="8">
    <location>
        <begin position="116"/>
        <end position="198"/>
    </location>
</feature>
<dbReference type="SUPFAM" id="SSF48726">
    <property type="entry name" value="Immunoglobulin"/>
    <property type="match status" value="1"/>
</dbReference>
<dbReference type="RefSeq" id="XP_030014168.1">
    <property type="nucleotide sequence ID" value="XM_030158308.1"/>
</dbReference>
<evidence type="ECO:0000313" key="9">
    <source>
        <dbReference type="Ensembl" id="ENSSORP00005048313.1"/>
    </source>
</evidence>
<feature type="transmembrane region" description="Helical" evidence="6">
    <location>
        <begin position="211"/>
        <end position="231"/>
    </location>
</feature>
<dbReference type="InParanoid" id="A0A673C7Z4"/>
<evidence type="ECO:0000259" key="8">
    <source>
        <dbReference type="PROSITE" id="PS50835"/>
    </source>
</evidence>
<protein>
    <submittedName>
        <fullName evidence="9">T-lymphocyte surface antigen Ly-9-like</fullName>
    </submittedName>
</protein>
<dbReference type="RefSeq" id="XP_030014159.1">
    <property type="nucleotide sequence ID" value="XM_030158299.1"/>
</dbReference>
<dbReference type="OrthoDB" id="9427418at2759"/>
<comment type="subcellular location">
    <subcellularLocation>
        <location evidence="1">Membrane</location>
    </subcellularLocation>
</comment>
<reference evidence="9" key="2">
    <citation type="submission" date="2025-08" db="UniProtKB">
        <authorList>
            <consortium name="Ensembl"/>
        </authorList>
    </citation>
    <scope>IDENTIFICATION</scope>
</reference>
<dbReference type="GO" id="GO:0016020">
    <property type="term" value="C:membrane"/>
    <property type="evidence" value="ECO:0007669"/>
    <property type="project" value="UniProtKB-SubCell"/>
</dbReference>
<feature type="region of interest" description="Disordered" evidence="5">
    <location>
        <begin position="257"/>
        <end position="285"/>
    </location>
</feature>
<evidence type="ECO:0000256" key="4">
    <source>
        <dbReference type="ARBA" id="ARBA00023180"/>
    </source>
</evidence>
<dbReference type="Gene3D" id="2.60.40.10">
    <property type="entry name" value="Immunoglobulins"/>
    <property type="match status" value="2"/>
</dbReference>
<dbReference type="InterPro" id="IPR036179">
    <property type="entry name" value="Ig-like_dom_sf"/>
</dbReference>
<feature type="chain" id="PRO_5025441426" evidence="7">
    <location>
        <begin position="22"/>
        <end position="285"/>
    </location>
</feature>
<feature type="compositionally biased region" description="Polar residues" evidence="5">
    <location>
        <begin position="258"/>
        <end position="270"/>
    </location>
</feature>
<dbReference type="FunCoup" id="A0A673C7Z4">
    <property type="interactions" value="1020"/>
</dbReference>
<feature type="signal peptide" evidence="7">
    <location>
        <begin position="1"/>
        <end position="21"/>
    </location>
</feature>
<keyword evidence="6" id="KW-0812">Transmembrane</keyword>
<feature type="region of interest" description="Disordered" evidence="5">
    <location>
        <begin position="185"/>
        <end position="206"/>
    </location>
</feature>
<organism evidence="9 10">
    <name type="scientific">Sphaeramia orbicularis</name>
    <name type="common">orbiculate cardinalfish</name>
    <dbReference type="NCBI Taxonomy" id="375764"/>
    <lineage>
        <taxon>Eukaryota</taxon>
        <taxon>Metazoa</taxon>
        <taxon>Chordata</taxon>
        <taxon>Craniata</taxon>
        <taxon>Vertebrata</taxon>
        <taxon>Euteleostomi</taxon>
        <taxon>Actinopterygii</taxon>
        <taxon>Neopterygii</taxon>
        <taxon>Teleostei</taxon>
        <taxon>Neoteleostei</taxon>
        <taxon>Acanthomorphata</taxon>
        <taxon>Gobiaria</taxon>
        <taxon>Kurtiformes</taxon>
        <taxon>Apogonoidei</taxon>
        <taxon>Apogonidae</taxon>
        <taxon>Apogoninae</taxon>
        <taxon>Sphaeramia</taxon>
    </lineage>
</organism>
<name>A0A673C7Z4_9TELE</name>
<dbReference type="AlphaFoldDB" id="A0A673C7Z4"/>
<dbReference type="PROSITE" id="PS50835">
    <property type="entry name" value="IG_LIKE"/>
    <property type="match status" value="1"/>
</dbReference>
<dbReference type="PANTHER" id="PTHR12080:SF125">
    <property type="entry name" value="CD48 ANTIGEN-LIKE"/>
    <property type="match status" value="1"/>
</dbReference>
<dbReference type="InterPro" id="IPR015631">
    <property type="entry name" value="CD2/SLAM_rcpt"/>
</dbReference>
<reference evidence="9" key="3">
    <citation type="submission" date="2025-09" db="UniProtKB">
        <authorList>
            <consortium name="Ensembl"/>
        </authorList>
    </citation>
    <scope>IDENTIFICATION</scope>
</reference>
<evidence type="ECO:0000256" key="3">
    <source>
        <dbReference type="ARBA" id="ARBA00023136"/>
    </source>
</evidence>
<keyword evidence="10" id="KW-1185">Reference proteome</keyword>
<evidence type="ECO:0000256" key="1">
    <source>
        <dbReference type="ARBA" id="ARBA00004370"/>
    </source>
</evidence>
<proteinExistence type="predicted"/>